<dbReference type="EMBL" id="OPYN01000001">
    <property type="protein sequence ID" value="SPO58315.1"/>
    <property type="molecule type" value="Genomic_DNA"/>
</dbReference>
<comment type="caution">
    <text evidence="1">The sequence shown here is derived from an EMBL/GenBank/DDBJ whole genome shotgun (WGS) entry which is preliminary data.</text>
</comment>
<protein>
    <submittedName>
        <fullName evidence="1">Uncharacterized protein</fullName>
    </submittedName>
</protein>
<organism evidence="1 2">
    <name type="scientific">Pseudomonas inefficax</name>
    <dbReference type="NCBI Taxonomy" id="2078786"/>
    <lineage>
        <taxon>Bacteria</taxon>
        <taxon>Pseudomonadati</taxon>
        <taxon>Pseudomonadota</taxon>
        <taxon>Gammaproteobacteria</taxon>
        <taxon>Pseudomonadales</taxon>
        <taxon>Pseudomonadaceae</taxon>
        <taxon>Pseudomonas</taxon>
    </lineage>
</organism>
<dbReference type="AlphaFoldDB" id="A0AAQ1P5Y2"/>
<dbReference type="Proteomes" id="UP000294335">
    <property type="component" value="Unassembled WGS sequence"/>
</dbReference>
<name>A0AAQ1P5Y2_9PSED</name>
<proteinExistence type="predicted"/>
<reference evidence="1 2" key="1">
    <citation type="submission" date="2018-02" db="EMBL/GenBank/DDBJ databases">
        <authorList>
            <person name="Dubost A."/>
        </authorList>
    </citation>
    <scope>NUCLEOTIDE SEQUENCE [LARGE SCALE GENOMIC DNA]</scope>
    <source>
        <strain evidence="2">JV551A3</strain>
    </source>
</reference>
<gene>
    <name evidence="1" type="ORF">JV551A3_V1_10130</name>
</gene>
<evidence type="ECO:0000313" key="1">
    <source>
        <dbReference type="EMBL" id="SPO58315.1"/>
    </source>
</evidence>
<evidence type="ECO:0000313" key="2">
    <source>
        <dbReference type="Proteomes" id="UP000294335"/>
    </source>
</evidence>
<keyword evidence="2" id="KW-1185">Reference proteome</keyword>
<accession>A0AAQ1P5Y2</accession>
<sequence length="73" mass="7632">MNKSAFLWADHSFANNCLALFPRADTIPVGAGLPANTGEAGATHCVGFFAGEPAPTGAWLSLIFIHTLTNRSS</sequence>